<feature type="domain" description="Solute-binding protein family 3/N-terminal" evidence="2">
    <location>
        <begin position="23"/>
        <end position="244"/>
    </location>
</feature>
<dbReference type="PANTHER" id="PTHR38834:SF3">
    <property type="entry name" value="SOLUTE-BINDING PROTEIN FAMILY 3_N-TERMINAL DOMAIN-CONTAINING PROTEIN"/>
    <property type="match status" value="1"/>
</dbReference>
<dbReference type="PANTHER" id="PTHR38834">
    <property type="entry name" value="PERIPLASMIC SUBSTRATE BINDING PROTEIN FAMILY 3"/>
    <property type="match status" value="1"/>
</dbReference>
<sequence>MKGLFTRLLLSTALAIQAAGAAELRLFTDNHPPLHFERDGELVGFAVDLVRELARETGDSIQLERLPLLRALVIAREGPDLAVFTILRTPNREADYQLVGPVLKVQTALYALADHTPAIAGLDDARKVQRIAAPRKWLIYRRLQEMGFTNLYGVDTPEQMMRLLRLGRTDLVAADTLSVATLAREEGLAPEQLRYVAPVTHQSSYIAFSRQTEARIVARWQQALEKVRADGRLVKLERKWLGGPR</sequence>
<feature type="chain" id="PRO_5043571610" evidence="1">
    <location>
        <begin position="22"/>
        <end position="245"/>
    </location>
</feature>
<dbReference type="SUPFAM" id="SSF53850">
    <property type="entry name" value="Periplasmic binding protein-like II"/>
    <property type="match status" value="1"/>
</dbReference>
<evidence type="ECO:0000313" key="3">
    <source>
        <dbReference type="EMBL" id="XBY61704.1"/>
    </source>
</evidence>
<dbReference type="InterPro" id="IPR001638">
    <property type="entry name" value="Solute-binding_3/MltF_N"/>
</dbReference>
<organism evidence="3">
    <name type="scientific">Pseudomonas solani</name>
    <dbReference type="NCBI Taxonomy" id="2731552"/>
    <lineage>
        <taxon>Bacteria</taxon>
        <taxon>Pseudomonadati</taxon>
        <taxon>Pseudomonadota</taxon>
        <taxon>Gammaproteobacteria</taxon>
        <taxon>Pseudomonadales</taxon>
        <taxon>Pseudomonadaceae</taxon>
        <taxon>Pseudomonas</taxon>
    </lineage>
</organism>
<accession>A0AAU7XWI1</accession>
<dbReference type="Pfam" id="PF00497">
    <property type="entry name" value="SBP_bac_3"/>
    <property type="match status" value="1"/>
</dbReference>
<evidence type="ECO:0000259" key="2">
    <source>
        <dbReference type="SMART" id="SM00062"/>
    </source>
</evidence>
<evidence type="ECO:0000256" key="1">
    <source>
        <dbReference type="SAM" id="SignalP"/>
    </source>
</evidence>
<protein>
    <submittedName>
        <fullName evidence="3">Transporter substrate-binding domain-containing protein</fullName>
    </submittedName>
</protein>
<gene>
    <name evidence="3" type="ORF">ABS648_17205</name>
</gene>
<reference evidence="3" key="1">
    <citation type="submission" date="2023-08" db="EMBL/GenBank/DDBJ databases">
        <title>Increased levels of nutrients transform a symbiont into a lethal pathobiont.</title>
        <authorList>
            <person name="Lachnit T."/>
            <person name="Ulrich L."/>
            <person name="Willmer F.M."/>
            <person name="Hasenbein T."/>
            <person name="Steiner L.X."/>
            <person name="Wolters M."/>
            <person name="Herbst E.M."/>
            <person name="Deines P."/>
        </authorList>
    </citation>
    <scope>NUCLEOTIDE SEQUENCE</scope>
    <source>
        <strain evidence="3">T3</strain>
    </source>
</reference>
<dbReference type="RefSeq" id="WP_350446291.1">
    <property type="nucleotide sequence ID" value="NZ_CP158373.1"/>
</dbReference>
<proteinExistence type="predicted"/>
<dbReference type="AlphaFoldDB" id="A0AAU7XWI1"/>
<name>A0AAU7XWI1_9PSED</name>
<dbReference type="Gene3D" id="3.40.190.10">
    <property type="entry name" value="Periplasmic binding protein-like II"/>
    <property type="match status" value="2"/>
</dbReference>
<keyword evidence="1" id="KW-0732">Signal</keyword>
<dbReference type="SMART" id="SM00062">
    <property type="entry name" value="PBPb"/>
    <property type="match status" value="1"/>
</dbReference>
<dbReference type="EMBL" id="CP158373">
    <property type="protein sequence ID" value="XBY61704.1"/>
    <property type="molecule type" value="Genomic_DNA"/>
</dbReference>
<feature type="signal peptide" evidence="1">
    <location>
        <begin position="1"/>
        <end position="21"/>
    </location>
</feature>